<sequence>MRSLFIYLILSLWLYALPQVINEEIRKSGISKKDISIYIKEAGKQGRVVASLNASKSRTPASVIKVLTTYASVLKLGFDYRWPTKFYTIGRLKNGVLHGDLWVQGFGDPTLNAEDLEQIVSELRAAGIRQIRGDIVIDRSYFKVGSQDSSGFDENLYSAYNAMPDAMMFNERVVTVCVNPKEKKVHKKHVDESYKVVDQLEHVNKPCRGKYSWPRVKIDKSEVVPTVFLQGKISKRCGTRNICQVITKPYKSFYYALKDRLIKEGIAVSGGMKLRKVPKEAKALFTHYSDPLEEIISETAKESNNLYARHLLLLLGAKLYGAPATMEKGRDAIKYILDSRGALGDGKLKIDNGSGLSRTSKMNAKLLAEMYDDAYDRYGSRWMETLSIAGVDGTIKRRFRNTVVKKRAWMKTGTLRRVKNIGGYVKNKAGKYYTVVIIINSSKAKYRGAKLQDEIMKWLAKSTVEPGRSSTVPASSKTKVQPKKPVSETLFSNVKTKTVPVMKRKTKESAVEYYIQVGAFSSMPNKAYLVKISALGLPYKVRHTENYKVLIGGYRDEKSAREVLKKVRRAINGGAFIVKL</sequence>
<organism evidence="4 5">
    <name type="scientific">Sulfurovum xiamenensis</name>
    <dbReference type="NCBI Taxonomy" id="3019066"/>
    <lineage>
        <taxon>Bacteria</taxon>
        <taxon>Pseudomonadati</taxon>
        <taxon>Campylobacterota</taxon>
        <taxon>Epsilonproteobacteria</taxon>
        <taxon>Campylobacterales</taxon>
        <taxon>Sulfurovaceae</taxon>
        <taxon>Sulfurovum</taxon>
    </lineage>
</organism>
<dbReference type="PRINTS" id="PR00922">
    <property type="entry name" value="DADACBPTASE3"/>
</dbReference>
<evidence type="ECO:0000256" key="2">
    <source>
        <dbReference type="ARBA" id="ARBA00022801"/>
    </source>
</evidence>
<dbReference type="PANTHER" id="PTHR30023:SF0">
    <property type="entry name" value="PENICILLIN-SENSITIVE CARBOXYPEPTIDASE A"/>
    <property type="match status" value="1"/>
</dbReference>
<dbReference type="Gene3D" id="3.40.710.10">
    <property type="entry name" value="DD-peptidase/beta-lactamase superfamily"/>
    <property type="match status" value="1"/>
</dbReference>
<proteinExistence type="inferred from homology"/>
<dbReference type="Gene3D" id="3.50.80.20">
    <property type="entry name" value="D-Ala-D-Ala carboxypeptidase C, peptidase S13"/>
    <property type="match status" value="1"/>
</dbReference>
<dbReference type="InterPro" id="IPR036680">
    <property type="entry name" value="SPOR-like_sf"/>
</dbReference>
<dbReference type="PANTHER" id="PTHR30023">
    <property type="entry name" value="D-ALANYL-D-ALANINE CARBOXYPEPTIDASE"/>
    <property type="match status" value="1"/>
</dbReference>
<dbReference type="Pfam" id="PF02113">
    <property type="entry name" value="Peptidase_S13"/>
    <property type="match status" value="1"/>
</dbReference>
<accession>A0ABT7QS59</accession>
<dbReference type="Proteomes" id="UP001169066">
    <property type="component" value="Unassembled WGS sequence"/>
</dbReference>
<dbReference type="NCBIfam" id="TIGR00666">
    <property type="entry name" value="PBP4"/>
    <property type="match status" value="1"/>
</dbReference>
<dbReference type="SUPFAM" id="SSF110997">
    <property type="entry name" value="Sporulation related repeat"/>
    <property type="match status" value="1"/>
</dbReference>
<evidence type="ECO:0000256" key="1">
    <source>
        <dbReference type="ARBA" id="ARBA00006096"/>
    </source>
</evidence>
<feature type="domain" description="SPOR" evidence="3">
    <location>
        <begin position="512"/>
        <end position="578"/>
    </location>
</feature>
<comment type="similarity">
    <text evidence="1">Belongs to the peptidase S13 family.</text>
</comment>
<keyword evidence="5" id="KW-1185">Reference proteome</keyword>
<name>A0ABT7QS59_9BACT</name>
<reference evidence="4" key="1">
    <citation type="submission" date="2023-01" db="EMBL/GenBank/DDBJ databases">
        <title>Sulfurovum sp. XTW-4 genome assembly.</title>
        <authorList>
            <person name="Wang J."/>
        </authorList>
    </citation>
    <scope>NUCLEOTIDE SEQUENCE</scope>
    <source>
        <strain evidence="4">XTW-4</strain>
    </source>
</reference>
<comment type="caution">
    <text evidence="4">The sequence shown here is derived from an EMBL/GenBank/DDBJ whole genome shotgun (WGS) entry which is preliminary data.</text>
</comment>
<evidence type="ECO:0000313" key="5">
    <source>
        <dbReference type="Proteomes" id="UP001169066"/>
    </source>
</evidence>
<dbReference type="GO" id="GO:0009002">
    <property type="term" value="F:serine-type D-Ala-D-Ala carboxypeptidase activity"/>
    <property type="evidence" value="ECO:0007669"/>
    <property type="project" value="UniProtKB-EC"/>
</dbReference>
<dbReference type="InterPro" id="IPR012338">
    <property type="entry name" value="Beta-lactam/transpept-like"/>
</dbReference>
<dbReference type="EMBL" id="JAQIBC010000003">
    <property type="protein sequence ID" value="MDM5263919.1"/>
    <property type="molecule type" value="Genomic_DNA"/>
</dbReference>
<dbReference type="Pfam" id="PF05036">
    <property type="entry name" value="SPOR"/>
    <property type="match status" value="1"/>
</dbReference>
<protein>
    <submittedName>
        <fullName evidence="4">D-alanyl-D-alanine carboxypeptidase/D-alanyl-D-alanine-endopeptidase</fullName>
        <ecNumber evidence="4">3.4.16.4</ecNumber>
    </submittedName>
</protein>
<keyword evidence="4" id="KW-0645">Protease</keyword>
<dbReference type="Gene3D" id="3.30.70.1070">
    <property type="entry name" value="Sporulation related repeat"/>
    <property type="match status" value="1"/>
</dbReference>
<evidence type="ECO:0000259" key="3">
    <source>
        <dbReference type="Pfam" id="PF05036"/>
    </source>
</evidence>
<keyword evidence="4" id="KW-0121">Carboxypeptidase</keyword>
<gene>
    <name evidence="4" type="primary">dacB</name>
    <name evidence="4" type="ORF">PF327_06880</name>
</gene>
<dbReference type="InterPro" id="IPR007730">
    <property type="entry name" value="SPOR-like_dom"/>
</dbReference>
<dbReference type="InterPro" id="IPR000667">
    <property type="entry name" value="Peptidase_S13"/>
</dbReference>
<dbReference type="RefSeq" id="WP_289401853.1">
    <property type="nucleotide sequence ID" value="NZ_JAQIBC010000003.1"/>
</dbReference>
<dbReference type="SUPFAM" id="SSF56601">
    <property type="entry name" value="beta-lactamase/transpeptidase-like"/>
    <property type="match status" value="1"/>
</dbReference>
<dbReference type="EC" id="3.4.16.4" evidence="4"/>
<keyword evidence="2 4" id="KW-0378">Hydrolase</keyword>
<evidence type="ECO:0000313" key="4">
    <source>
        <dbReference type="EMBL" id="MDM5263919.1"/>
    </source>
</evidence>